<sequence length="216" mass="23921">QIRYDPKSLSAFTDAHVFKYADKVQLYFTCTVQLCYKHDGGCDGVTPPKCDGVDAAHFEHMDGPPKEHASSEGPPFRIPDFPQEIPFEHLHGNGHPGPEHGPSGKEDLFQGLLNGPGAPEKHFFRPIDIPKEFNRPPYKDSPLNETDIDEISVIIGNFTVGESGRPVLQTAHICVSRTASLLLLFAIIITITLFVVIAVIISRRSPPYHKAMDAFH</sequence>
<evidence type="ECO:0000313" key="5">
    <source>
        <dbReference type="Proteomes" id="UP001331761"/>
    </source>
</evidence>
<keyword evidence="2" id="KW-0812">Transmembrane</keyword>
<feature type="non-terminal residue" evidence="4">
    <location>
        <position position="1"/>
    </location>
</feature>
<keyword evidence="2" id="KW-1133">Transmembrane helix</keyword>
<keyword evidence="1" id="KW-0732">Signal</keyword>
<protein>
    <submittedName>
        <fullName evidence="4">ZP domain-containing protein</fullName>
    </submittedName>
</protein>
<dbReference type="EMBL" id="WIXE01016494">
    <property type="protein sequence ID" value="KAK5972613.1"/>
    <property type="molecule type" value="Genomic_DNA"/>
</dbReference>
<dbReference type="Proteomes" id="UP001331761">
    <property type="component" value="Unassembled WGS sequence"/>
</dbReference>
<dbReference type="AlphaFoldDB" id="A0AAN8FL99"/>
<feature type="transmembrane region" description="Helical" evidence="2">
    <location>
        <begin position="181"/>
        <end position="202"/>
    </location>
</feature>
<comment type="caution">
    <text evidence="4">The sequence shown here is derived from an EMBL/GenBank/DDBJ whole genome shotgun (WGS) entry which is preliminary data.</text>
</comment>
<gene>
    <name evidence="4" type="ORF">GCK32_003317</name>
</gene>
<keyword evidence="2" id="KW-0472">Membrane</keyword>
<dbReference type="PANTHER" id="PTHR22907:SF26">
    <property type="entry name" value="ZP DOMAIN-CONTAINING PROTEIN"/>
    <property type="match status" value="1"/>
</dbReference>
<dbReference type="PANTHER" id="PTHR22907">
    <property type="entry name" value="GH04558P"/>
    <property type="match status" value="1"/>
</dbReference>
<accession>A0AAN8FL99</accession>
<dbReference type="PROSITE" id="PS51034">
    <property type="entry name" value="ZP_2"/>
    <property type="match status" value="1"/>
</dbReference>
<reference evidence="4 5" key="1">
    <citation type="submission" date="2019-10" db="EMBL/GenBank/DDBJ databases">
        <title>Assembly and Annotation for the nematode Trichostrongylus colubriformis.</title>
        <authorList>
            <person name="Martin J."/>
        </authorList>
    </citation>
    <scope>NUCLEOTIDE SEQUENCE [LARGE SCALE GENOMIC DNA]</scope>
    <source>
        <strain evidence="4">G859</strain>
        <tissue evidence="4">Whole worm</tissue>
    </source>
</reference>
<dbReference type="InterPro" id="IPR057475">
    <property type="entry name" value="CUT_C"/>
</dbReference>
<evidence type="ECO:0000313" key="4">
    <source>
        <dbReference type="EMBL" id="KAK5972613.1"/>
    </source>
</evidence>
<dbReference type="Pfam" id="PF25301">
    <property type="entry name" value="CUT_C"/>
    <property type="match status" value="1"/>
</dbReference>
<organism evidence="4 5">
    <name type="scientific">Trichostrongylus colubriformis</name>
    <name type="common">Black scour worm</name>
    <dbReference type="NCBI Taxonomy" id="6319"/>
    <lineage>
        <taxon>Eukaryota</taxon>
        <taxon>Metazoa</taxon>
        <taxon>Ecdysozoa</taxon>
        <taxon>Nematoda</taxon>
        <taxon>Chromadorea</taxon>
        <taxon>Rhabditida</taxon>
        <taxon>Rhabditina</taxon>
        <taxon>Rhabditomorpha</taxon>
        <taxon>Strongyloidea</taxon>
        <taxon>Trichostrongylidae</taxon>
        <taxon>Trichostrongylus</taxon>
    </lineage>
</organism>
<dbReference type="InterPro" id="IPR001507">
    <property type="entry name" value="ZP_dom"/>
</dbReference>
<proteinExistence type="predicted"/>
<dbReference type="InterPro" id="IPR051962">
    <property type="entry name" value="Cuticlin"/>
</dbReference>
<evidence type="ECO:0000259" key="3">
    <source>
        <dbReference type="PROSITE" id="PS51034"/>
    </source>
</evidence>
<evidence type="ECO:0000256" key="1">
    <source>
        <dbReference type="ARBA" id="ARBA00022729"/>
    </source>
</evidence>
<keyword evidence="5" id="KW-1185">Reference proteome</keyword>
<feature type="domain" description="ZP" evidence="3">
    <location>
        <begin position="1"/>
        <end position="49"/>
    </location>
</feature>
<name>A0AAN8FL99_TRICO</name>
<evidence type="ECO:0000256" key="2">
    <source>
        <dbReference type="SAM" id="Phobius"/>
    </source>
</evidence>